<dbReference type="InterPro" id="IPR036612">
    <property type="entry name" value="KH_dom_type_1_sf"/>
</dbReference>
<dbReference type="OrthoDB" id="277832at2759"/>
<dbReference type="InterPro" id="IPR019510">
    <property type="entry name" value="AKAP7-like_phosphoesterase"/>
</dbReference>
<dbReference type="Pfam" id="PF00013">
    <property type="entry name" value="KH_1"/>
    <property type="match status" value="1"/>
</dbReference>
<feature type="region of interest" description="Disordered" evidence="2">
    <location>
        <begin position="331"/>
        <end position="351"/>
    </location>
</feature>
<dbReference type="GeneID" id="14920791"/>
<dbReference type="GO" id="GO:0006355">
    <property type="term" value="P:regulation of DNA-templated transcription"/>
    <property type="evidence" value="ECO:0007669"/>
    <property type="project" value="TreeGrafter"/>
</dbReference>
<dbReference type="VEuPathDB" id="AmoebaDB:ACA1_112470"/>
<evidence type="ECO:0000313" key="4">
    <source>
        <dbReference type="EMBL" id="ELR19953.1"/>
    </source>
</evidence>
<dbReference type="InterPro" id="IPR009210">
    <property type="entry name" value="ASCC1"/>
</dbReference>
<feature type="region of interest" description="Disordered" evidence="2">
    <location>
        <begin position="26"/>
        <end position="68"/>
    </location>
</feature>
<dbReference type="RefSeq" id="XP_004342062.1">
    <property type="nucleotide sequence ID" value="XM_004342013.1"/>
</dbReference>
<feature type="domain" description="K Homology" evidence="3">
    <location>
        <begin position="98"/>
        <end position="167"/>
    </location>
</feature>
<dbReference type="GO" id="GO:0003723">
    <property type="term" value="F:RNA binding"/>
    <property type="evidence" value="ECO:0007669"/>
    <property type="project" value="UniProtKB-UniRule"/>
</dbReference>
<evidence type="ECO:0000259" key="3">
    <source>
        <dbReference type="SMART" id="SM00322"/>
    </source>
</evidence>
<proteinExistence type="predicted"/>
<dbReference type="InterPro" id="IPR004087">
    <property type="entry name" value="KH_dom"/>
</dbReference>
<dbReference type="GO" id="GO:0006307">
    <property type="term" value="P:DNA alkylation repair"/>
    <property type="evidence" value="ECO:0007669"/>
    <property type="project" value="InterPro"/>
</dbReference>
<dbReference type="EMBL" id="KB007926">
    <property type="protein sequence ID" value="ELR19953.1"/>
    <property type="molecule type" value="Genomic_DNA"/>
</dbReference>
<evidence type="ECO:0000256" key="2">
    <source>
        <dbReference type="SAM" id="MobiDB-lite"/>
    </source>
</evidence>
<dbReference type="STRING" id="1257118.L8H5E2"/>
<sequence length="398" mass="44279">MEPYTYESENGIKLVTIKGRTYRKAPVSALKDRRRGESSAGQDGAGTKRRKGGRRAAAGLGDEEGADDVERLTEELCDAPSSAIDEEALALDIRKEGELFTYRMHVPSAFFGNIIGKGGQMRTRLQTETGATIAVPKQGSTSEDIIIKAEREKAIVSAKTRIDVLVQQAKDKMDYTHFLSIPLTPIKDKVKQWQDEITQKYTPENTRGFDPSILLAPEKMHLTVLMLKLFSAQEINKAKELLKQASAQVYDLLGSRSEVVRLQGLDIMNDDPSAADVVYIKVQEVGDKRLIPVCDHLTKLFYEAGLASSPDRALKLHATLVNTRYRRTLSWGEEGGDDEGRGGQRGTQRQPFDATDMLRKYGNIDFGQHRLTGIHLSERGRFAADTGFYHCVSSINFP</sequence>
<dbReference type="Gene3D" id="3.90.1140.10">
    <property type="entry name" value="Cyclic phosphodiesterase"/>
    <property type="match status" value="1"/>
</dbReference>
<dbReference type="SMART" id="SM00322">
    <property type="entry name" value="KH"/>
    <property type="match status" value="1"/>
</dbReference>
<dbReference type="PANTHER" id="PTHR13360:SF1">
    <property type="entry name" value="ACTIVATING SIGNAL COINTEGRATOR 1 COMPLEX SUBUNIT 1"/>
    <property type="match status" value="1"/>
</dbReference>
<dbReference type="InterPro" id="IPR047538">
    <property type="entry name" value="KH-I_ASCC1"/>
</dbReference>
<evidence type="ECO:0000256" key="1">
    <source>
        <dbReference type="PROSITE-ProRule" id="PRU00117"/>
    </source>
</evidence>
<keyword evidence="5" id="KW-1185">Reference proteome</keyword>
<dbReference type="SUPFAM" id="SSF54791">
    <property type="entry name" value="Eukaryotic type KH-domain (KH-domain type I)"/>
    <property type="match status" value="1"/>
</dbReference>
<dbReference type="AlphaFoldDB" id="L8H5E2"/>
<dbReference type="Proteomes" id="UP000011083">
    <property type="component" value="Unassembled WGS sequence"/>
</dbReference>
<dbReference type="GO" id="GO:0005634">
    <property type="term" value="C:nucleus"/>
    <property type="evidence" value="ECO:0007669"/>
    <property type="project" value="TreeGrafter"/>
</dbReference>
<dbReference type="KEGG" id="acan:ACA1_112470"/>
<organism evidence="4 5">
    <name type="scientific">Acanthamoeba castellanii (strain ATCC 30010 / Neff)</name>
    <dbReference type="NCBI Taxonomy" id="1257118"/>
    <lineage>
        <taxon>Eukaryota</taxon>
        <taxon>Amoebozoa</taxon>
        <taxon>Discosea</taxon>
        <taxon>Longamoebia</taxon>
        <taxon>Centramoebida</taxon>
        <taxon>Acanthamoebidae</taxon>
        <taxon>Acanthamoeba</taxon>
    </lineage>
</organism>
<dbReference type="CDD" id="cd22419">
    <property type="entry name" value="KH-I_ASCC1"/>
    <property type="match status" value="1"/>
</dbReference>
<reference evidence="4 5" key="1">
    <citation type="journal article" date="2013" name="Genome Biol.">
        <title>Genome of Acanthamoeba castellanii highlights extensive lateral gene transfer and early evolution of tyrosine kinase signaling.</title>
        <authorList>
            <person name="Clarke M."/>
            <person name="Lohan A.J."/>
            <person name="Liu B."/>
            <person name="Lagkouvardos I."/>
            <person name="Roy S."/>
            <person name="Zafar N."/>
            <person name="Bertelli C."/>
            <person name="Schilde C."/>
            <person name="Kianianmomeni A."/>
            <person name="Burglin T.R."/>
            <person name="Frech C."/>
            <person name="Turcotte B."/>
            <person name="Kopec K.O."/>
            <person name="Synnott J.M."/>
            <person name="Choo C."/>
            <person name="Paponov I."/>
            <person name="Finkler A."/>
            <person name="Soon Heng Tan C."/>
            <person name="Hutchins A.P."/>
            <person name="Weinmeier T."/>
            <person name="Rattei T."/>
            <person name="Chu J.S."/>
            <person name="Gimenez G."/>
            <person name="Irimia M."/>
            <person name="Rigden D.J."/>
            <person name="Fitzpatrick D.A."/>
            <person name="Lorenzo-Morales J."/>
            <person name="Bateman A."/>
            <person name="Chiu C.H."/>
            <person name="Tang P."/>
            <person name="Hegemann P."/>
            <person name="Fromm H."/>
            <person name="Raoult D."/>
            <person name="Greub G."/>
            <person name="Miranda-Saavedra D."/>
            <person name="Chen N."/>
            <person name="Nash P."/>
            <person name="Ginger M.L."/>
            <person name="Horn M."/>
            <person name="Schaap P."/>
            <person name="Caler L."/>
            <person name="Loftus B."/>
        </authorList>
    </citation>
    <scope>NUCLEOTIDE SEQUENCE [LARGE SCALE GENOMIC DNA]</scope>
    <source>
        <strain evidence="4 5">Neff</strain>
    </source>
</reference>
<keyword evidence="1" id="KW-0694">RNA-binding</keyword>
<dbReference type="Pfam" id="PF10469">
    <property type="entry name" value="AKAP7_NLS"/>
    <property type="match status" value="1"/>
</dbReference>
<accession>L8H5E2</accession>
<name>L8H5E2_ACACF</name>
<dbReference type="PANTHER" id="PTHR13360">
    <property type="entry name" value="ACTIVATING SIGNAL COINTEGRATOR 1 COMPLEX SUBUNIT 1"/>
    <property type="match status" value="1"/>
</dbReference>
<dbReference type="PROSITE" id="PS50084">
    <property type="entry name" value="KH_TYPE_1"/>
    <property type="match status" value="1"/>
</dbReference>
<dbReference type="OMA" id="CLAHFQT"/>
<dbReference type="InterPro" id="IPR004088">
    <property type="entry name" value="KH_dom_type_1"/>
</dbReference>
<protein>
    <submittedName>
        <fullName evidence="4">KH domain containing protein</fullName>
    </submittedName>
</protein>
<gene>
    <name evidence="4" type="ORF">ACA1_112470</name>
</gene>
<dbReference type="Gene3D" id="3.30.1370.10">
    <property type="entry name" value="K Homology domain, type 1"/>
    <property type="match status" value="1"/>
</dbReference>
<evidence type="ECO:0000313" key="5">
    <source>
        <dbReference type="Proteomes" id="UP000011083"/>
    </source>
</evidence>